<keyword evidence="1" id="KW-0808">Transferase</keyword>
<evidence type="ECO:0000259" key="3">
    <source>
        <dbReference type="PROSITE" id="PS50206"/>
    </source>
</evidence>
<proteinExistence type="predicted"/>
<dbReference type="PROSITE" id="PS50206">
    <property type="entry name" value="RHODANESE_3"/>
    <property type="match status" value="2"/>
</dbReference>
<dbReference type="GO" id="GO:0004792">
    <property type="term" value="F:thiosulfate-cyanide sulfurtransferase activity"/>
    <property type="evidence" value="ECO:0007669"/>
    <property type="project" value="TreeGrafter"/>
</dbReference>
<dbReference type="PANTHER" id="PTHR11364:SF27">
    <property type="entry name" value="SULFURTRANSFERASE"/>
    <property type="match status" value="1"/>
</dbReference>
<evidence type="ECO:0000313" key="5">
    <source>
        <dbReference type="Proteomes" id="UP000008152"/>
    </source>
</evidence>
<dbReference type="CDD" id="cd01449">
    <property type="entry name" value="TST_Repeat_2"/>
    <property type="match status" value="1"/>
</dbReference>
<dbReference type="Proteomes" id="UP000008152">
    <property type="component" value="Chromosome I"/>
</dbReference>
<organism evidence="4 5">
    <name type="scientific">Vibrio campbellii (strain ATCC BAA-1116)</name>
    <dbReference type="NCBI Taxonomy" id="2902295"/>
    <lineage>
        <taxon>Bacteria</taxon>
        <taxon>Pseudomonadati</taxon>
        <taxon>Pseudomonadota</taxon>
        <taxon>Gammaproteobacteria</taxon>
        <taxon>Vibrionales</taxon>
        <taxon>Vibrionaceae</taxon>
        <taxon>Vibrio</taxon>
    </lineage>
</organism>
<reference evidence="4 5" key="1">
    <citation type="submission" date="2007-08" db="EMBL/GenBank/DDBJ databases">
        <authorList>
            <consortium name="The Vibrio harveyi Genome Sequencing Project"/>
            <person name="Bassler B."/>
            <person name="Clifton S.W."/>
            <person name="Fulton L."/>
            <person name="Delehaunty K."/>
            <person name="Fronick C."/>
            <person name="Harrison M."/>
            <person name="Markivic C."/>
            <person name="Fulton R."/>
            <person name="Tin-Wollam A.-M."/>
            <person name="Shah N."/>
            <person name="Pepin K."/>
            <person name="Nash W."/>
            <person name="Thiruvilangam P."/>
            <person name="Bhonagiri V."/>
            <person name="Waters C."/>
            <person name="Tu K.C."/>
            <person name="Irgon J."/>
            <person name="Wilson R.K."/>
        </authorList>
    </citation>
    <scope>NUCLEOTIDE SEQUENCE [LARGE SCALE GENOMIC DNA]</scope>
    <source>
        <strain evidence="5">ATCC BAA-1116 / BB120</strain>
    </source>
</reference>
<dbReference type="KEGG" id="vha:VIBHAR_01483"/>
<dbReference type="RefSeq" id="WP_012127357.1">
    <property type="nucleotide sequence ID" value="NC_022269.1"/>
</dbReference>
<gene>
    <name evidence="4" type="ordered locus">VIBHAR_01483</name>
</gene>
<name>A7MV45_VIBC1</name>
<feature type="domain" description="Rhodanese" evidence="3">
    <location>
        <begin position="44"/>
        <end position="106"/>
    </location>
</feature>
<dbReference type="FunFam" id="3.40.250.10:FF:000001">
    <property type="entry name" value="Sulfurtransferase"/>
    <property type="match status" value="1"/>
</dbReference>
<dbReference type="Pfam" id="PF00581">
    <property type="entry name" value="Rhodanese"/>
    <property type="match status" value="2"/>
</dbReference>
<accession>A7MV45</accession>
<feature type="domain" description="Rhodanese" evidence="3">
    <location>
        <begin position="137"/>
        <end position="250"/>
    </location>
</feature>
<protein>
    <recommendedName>
        <fullName evidence="3">Rhodanese domain-containing protein</fullName>
    </recommendedName>
</protein>
<dbReference type="SUPFAM" id="SSF52821">
    <property type="entry name" value="Rhodanese/Cell cycle control phosphatase"/>
    <property type="match status" value="2"/>
</dbReference>
<evidence type="ECO:0000256" key="1">
    <source>
        <dbReference type="ARBA" id="ARBA00022679"/>
    </source>
</evidence>
<dbReference type="InterPro" id="IPR036873">
    <property type="entry name" value="Rhodanese-like_dom_sf"/>
</dbReference>
<evidence type="ECO:0000256" key="2">
    <source>
        <dbReference type="ARBA" id="ARBA00022737"/>
    </source>
</evidence>
<dbReference type="PANTHER" id="PTHR11364">
    <property type="entry name" value="THIOSULFATE SULFERTANSFERASE"/>
    <property type="match status" value="1"/>
</dbReference>
<keyword evidence="2" id="KW-0677">Repeat</keyword>
<dbReference type="Gene3D" id="3.40.250.10">
    <property type="entry name" value="Rhodanese-like domain"/>
    <property type="match status" value="2"/>
</dbReference>
<dbReference type="InterPro" id="IPR001763">
    <property type="entry name" value="Rhodanese-like_dom"/>
</dbReference>
<dbReference type="InterPro" id="IPR045078">
    <property type="entry name" value="TST/MPST-like"/>
</dbReference>
<dbReference type="CDD" id="cd01448">
    <property type="entry name" value="TST_Repeat_1"/>
    <property type="match status" value="1"/>
</dbReference>
<dbReference type="PATRIC" id="fig|338187.25.peg.1176"/>
<dbReference type="AlphaFoldDB" id="A7MV45"/>
<dbReference type="EMBL" id="CP000789">
    <property type="protein sequence ID" value="ABU70453.1"/>
    <property type="molecule type" value="Genomic_DNA"/>
</dbReference>
<sequence>MDSISGDNSDLYNRVFIPKTQRFDIKHEFSKIDSELPCTVPTYDEFCQKVRKLGIKKDSTVVIYDAKGIYSSPRAWWLLTLMGHKKVFVLDGGMPKWEMENRPLAVSASESNSNVQWEGDFFSELAVDKDQISSAIALSEANILDARSFLRFSGAAPEPRKGLRSGHVPSAKNLPFEQLVSRGCYLPKEALKAKFDELGIDMSLPSYFYCGSGVTACILLLAALEIGMKQLAIYDGSWSEWGADPALLIEAGNVG</sequence>
<evidence type="ECO:0000313" key="4">
    <source>
        <dbReference type="EMBL" id="ABU70453.1"/>
    </source>
</evidence>
<dbReference type="SMART" id="SM00450">
    <property type="entry name" value="RHOD"/>
    <property type="match status" value="2"/>
</dbReference>